<keyword evidence="1" id="KW-0812">Transmembrane</keyword>
<feature type="transmembrane region" description="Helical" evidence="1">
    <location>
        <begin position="358"/>
        <end position="378"/>
    </location>
</feature>
<feature type="transmembrane region" description="Helical" evidence="1">
    <location>
        <begin position="501"/>
        <end position="523"/>
    </location>
</feature>
<proteinExistence type="predicted"/>
<feature type="transmembrane region" description="Helical" evidence="1">
    <location>
        <begin position="121"/>
        <end position="144"/>
    </location>
</feature>
<feature type="transmembrane region" description="Helical" evidence="1">
    <location>
        <begin position="473"/>
        <end position="495"/>
    </location>
</feature>
<accession>A0A381IB81</accession>
<gene>
    <name evidence="2" type="ORF">NCTC13307_02759</name>
</gene>
<sequence>MIKYEQSKYINKNNIINEFKLNALKKADGREKQKIMVMMLSVVIIAGLLIFYVTSLSLSLVDILKQINQLEMLLIFGFGLSTLTTIVTSLYKTSSYLFQAKDLDLLTSLPIKESTVLASKILMLVGANYLFSSICMIIPAVVYFLNSDVSITYFPYLILLFLALPLLPIVASSIIFLFIGQISSRIKYKNLVLIIGSIILMLLYTLLMSRLNSMSVEMLKNSVSISETIRKVYPPIYYFVDALKTGSIVSFLAFIAISIIPFFMFVTLFAKKFKDINAKMSEGYKSKNYEFKGQKTSRPSKALLKKEFKRYTSSFIYFLNSSAGLLFLIVGTILILLFGADKVGELLKLNIDFNLIKIQLLGVFFFIIVMNCTTYCSISLEGKNLWILKSSPIDEREIFWSKILMNFLLNAPLSILCLILVSIRLDFEIQFIIVSICLIVSFSMFVALMGLLSNLLYPNLDWKNEVAVVKRSASMIVTMLVSLAYVIILGGIYVLLGISFLNVYIILASILTLILDFMIWRIISTKGVKIFKNL</sequence>
<feature type="transmembrane region" description="Helical" evidence="1">
    <location>
        <begin position="35"/>
        <end position="53"/>
    </location>
</feature>
<keyword evidence="1" id="KW-1133">Transmembrane helix</keyword>
<protein>
    <submittedName>
        <fullName evidence="2">ABC transporter permease</fullName>
    </submittedName>
</protein>
<dbReference type="EMBL" id="UFWD01000001">
    <property type="protein sequence ID" value="SUY25347.1"/>
    <property type="molecule type" value="Genomic_DNA"/>
</dbReference>
<dbReference type="InterPro" id="IPR031599">
    <property type="entry name" value="ABC_tran_2"/>
</dbReference>
<feature type="transmembrane region" description="Helical" evidence="1">
    <location>
        <begin position="248"/>
        <end position="270"/>
    </location>
</feature>
<evidence type="ECO:0000256" key="1">
    <source>
        <dbReference type="SAM" id="Phobius"/>
    </source>
</evidence>
<feature type="transmembrane region" description="Helical" evidence="1">
    <location>
        <begin position="429"/>
        <end position="452"/>
    </location>
</feature>
<dbReference type="AlphaFoldDB" id="A0A381IB81"/>
<keyword evidence="1" id="KW-0472">Membrane</keyword>
<reference evidence="2" key="1">
    <citation type="submission" date="2018-06" db="EMBL/GenBank/DDBJ databases">
        <authorList>
            <consortium name="Pathogen Informatics"/>
            <person name="Doyle S."/>
        </authorList>
    </citation>
    <scope>NUCLEOTIDE SEQUENCE</scope>
    <source>
        <strain evidence="2">NCTC13307</strain>
    </source>
</reference>
<feature type="transmembrane region" description="Helical" evidence="1">
    <location>
        <begin position="315"/>
        <end position="338"/>
    </location>
</feature>
<dbReference type="Pfam" id="PF16949">
    <property type="entry name" value="ABC_tran_2"/>
    <property type="match status" value="1"/>
</dbReference>
<feature type="transmembrane region" description="Helical" evidence="1">
    <location>
        <begin position="73"/>
        <end position="91"/>
    </location>
</feature>
<feature type="transmembrane region" description="Helical" evidence="1">
    <location>
        <begin position="191"/>
        <end position="211"/>
    </location>
</feature>
<feature type="transmembrane region" description="Helical" evidence="1">
    <location>
        <begin position="399"/>
        <end position="423"/>
    </location>
</feature>
<organism evidence="2">
    <name type="scientific">Clostridioides difficile</name>
    <name type="common">Peptoclostridium difficile</name>
    <dbReference type="NCBI Taxonomy" id="1496"/>
    <lineage>
        <taxon>Bacteria</taxon>
        <taxon>Bacillati</taxon>
        <taxon>Bacillota</taxon>
        <taxon>Clostridia</taxon>
        <taxon>Peptostreptococcales</taxon>
        <taxon>Peptostreptococcaceae</taxon>
        <taxon>Clostridioides</taxon>
    </lineage>
</organism>
<evidence type="ECO:0000313" key="2">
    <source>
        <dbReference type="EMBL" id="SUY25347.1"/>
    </source>
</evidence>
<name>A0A381IB81_CLODI</name>
<feature type="transmembrane region" description="Helical" evidence="1">
    <location>
        <begin position="156"/>
        <end position="179"/>
    </location>
</feature>